<dbReference type="Proteomes" id="UP000435112">
    <property type="component" value="Unassembled WGS sequence"/>
</dbReference>
<protein>
    <submittedName>
        <fullName evidence="1">Uncharacterized protein</fullName>
    </submittedName>
</protein>
<dbReference type="EMBL" id="QXFU01000218">
    <property type="protein sequence ID" value="KAE9039963.1"/>
    <property type="molecule type" value="Genomic_DNA"/>
</dbReference>
<dbReference type="AlphaFoldDB" id="A0A6A3NF98"/>
<evidence type="ECO:0000313" key="1">
    <source>
        <dbReference type="EMBL" id="KAE9039963.1"/>
    </source>
</evidence>
<name>A0A6A3NF98_9STRA</name>
<organism evidence="1 2">
    <name type="scientific">Phytophthora rubi</name>
    <dbReference type="NCBI Taxonomy" id="129364"/>
    <lineage>
        <taxon>Eukaryota</taxon>
        <taxon>Sar</taxon>
        <taxon>Stramenopiles</taxon>
        <taxon>Oomycota</taxon>
        <taxon>Peronosporomycetes</taxon>
        <taxon>Peronosporales</taxon>
        <taxon>Peronosporaceae</taxon>
        <taxon>Phytophthora</taxon>
    </lineage>
</organism>
<comment type="caution">
    <text evidence="1">The sequence shown here is derived from an EMBL/GenBank/DDBJ whole genome shotgun (WGS) entry which is preliminary data.</text>
</comment>
<sequence length="52" mass="5033">MFPAAVCTTVTAVATGAASVCPASGVGGLVSPSGGKRCELFHASLSIHSSQI</sequence>
<reference evidence="1 2" key="1">
    <citation type="submission" date="2018-09" db="EMBL/GenBank/DDBJ databases">
        <title>Genomic investigation of the strawberry pathogen Phytophthora fragariae indicates pathogenicity is determined by transcriptional variation in three key races.</title>
        <authorList>
            <person name="Adams T.M."/>
            <person name="Armitage A.D."/>
            <person name="Sobczyk M.K."/>
            <person name="Bates H.J."/>
            <person name="Dunwell J.M."/>
            <person name="Nellist C.F."/>
            <person name="Harrison R.J."/>
        </authorList>
    </citation>
    <scope>NUCLEOTIDE SEQUENCE [LARGE SCALE GENOMIC DNA]</scope>
    <source>
        <strain evidence="1 2">SCRP324</strain>
    </source>
</reference>
<gene>
    <name evidence="1" type="ORF">PR002_g5202</name>
</gene>
<accession>A0A6A3NF98</accession>
<proteinExistence type="predicted"/>
<evidence type="ECO:0000313" key="2">
    <source>
        <dbReference type="Proteomes" id="UP000435112"/>
    </source>
</evidence>